<proteinExistence type="predicted"/>
<name>A0A399ST14_9BACT</name>
<gene>
    <name evidence="1" type="ORF">D1614_15620</name>
</gene>
<protein>
    <submittedName>
        <fullName evidence="1">Uncharacterized protein</fullName>
    </submittedName>
</protein>
<dbReference type="EMBL" id="QWGR01000009">
    <property type="protein sequence ID" value="RIJ47186.1"/>
    <property type="molecule type" value="Genomic_DNA"/>
</dbReference>
<evidence type="ECO:0000313" key="1">
    <source>
        <dbReference type="EMBL" id="RIJ47186.1"/>
    </source>
</evidence>
<sequence length="117" mass="12061">MLIASVASIARISTIRFTGIAGLITTRFITIPFIILTDLPGLYPGIGVGAGVSTAGGIVHGVITHLITVGDTPGTEVDTGGVAIGTEVIGMMVITLEEYQLTEIITDTEDVQPPVQV</sequence>
<organism evidence="1 2">
    <name type="scientific">Maribellus luteus</name>
    <dbReference type="NCBI Taxonomy" id="2305463"/>
    <lineage>
        <taxon>Bacteria</taxon>
        <taxon>Pseudomonadati</taxon>
        <taxon>Bacteroidota</taxon>
        <taxon>Bacteroidia</taxon>
        <taxon>Marinilabiliales</taxon>
        <taxon>Prolixibacteraceae</taxon>
        <taxon>Maribellus</taxon>
    </lineage>
</organism>
<comment type="caution">
    <text evidence="1">The sequence shown here is derived from an EMBL/GenBank/DDBJ whole genome shotgun (WGS) entry which is preliminary data.</text>
</comment>
<evidence type="ECO:0000313" key="2">
    <source>
        <dbReference type="Proteomes" id="UP000265926"/>
    </source>
</evidence>
<keyword evidence="2" id="KW-1185">Reference proteome</keyword>
<dbReference type="Proteomes" id="UP000265926">
    <property type="component" value="Unassembled WGS sequence"/>
</dbReference>
<dbReference type="AlphaFoldDB" id="A0A399ST14"/>
<reference evidence="1 2" key="1">
    <citation type="submission" date="2018-08" db="EMBL/GenBank/DDBJ databases">
        <title>Pallidiluteibacterium maritimus gen. nov., sp. nov., isolated from coastal sediment.</title>
        <authorList>
            <person name="Zhou L.Y."/>
        </authorList>
    </citation>
    <scope>NUCLEOTIDE SEQUENCE [LARGE SCALE GENOMIC DNA]</scope>
    <source>
        <strain evidence="1 2">XSD2</strain>
    </source>
</reference>
<accession>A0A399ST14</accession>